<evidence type="ECO:0000313" key="1">
    <source>
        <dbReference type="EMBL" id="RDU38843.1"/>
    </source>
</evidence>
<accession>A0A3D8GWM5</accession>
<proteinExistence type="predicted"/>
<name>A0A3D8GWM5_9BACI</name>
<protein>
    <submittedName>
        <fullName evidence="1">Uncharacterized protein</fullName>
    </submittedName>
</protein>
<gene>
    <name evidence="1" type="ORF">DRW41_04605</name>
</gene>
<dbReference type="Proteomes" id="UP000257144">
    <property type="component" value="Unassembled WGS sequence"/>
</dbReference>
<reference evidence="1 2" key="1">
    <citation type="submission" date="2018-07" db="EMBL/GenBank/DDBJ databases">
        <title>Bacillus sp. YLB-04 draft genome sequence.</title>
        <authorList>
            <person name="Yu L."/>
            <person name="Tang X."/>
        </authorList>
    </citation>
    <scope>NUCLEOTIDE SEQUENCE [LARGE SCALE GENOMIC DNA]</scope>
    <source>
        <strain evidence="1 2">YLB-04</strain>
    </source>
</reference>
<keyword evidence="2" id="KW-1185">Reference proteome</keyword>
<sequence length="153" mass="17745">MICFCEELDDEIYGLGGKVVILEGRDTILQAYGLKSGRYLELAGIDTRLLTMFYKSMMPGIDWFIVVYDYNQFCADQEVKEAIIWHELGHIENPVEKDQLSVECEIRCDELAIMRGYKEGMRRVLDMTQKMARALNNKLLDDMTSERLMRITG</sequence>
<evidence type="ECO:0000313" key="2">
    <source>
        <dbReference type="Proteomes" id="UP000257144"/>
    </source>
</evidence>
<dbReference type="RefSeq" id="WP_115450757.1">
    <property type="nucleotide sequence ID" value="NZ_QNQT01000001.1"/>
</dbReference>
<dbReference type="AlphaFoldDB" id="A0A3D8GWM5"/>
<organism evidence="1 2">
    <name type="scientific">Neobacillus piezotolerans</name>
    <dbReference type="NCBI Taxonomy" id="2259171"/>
    <lineage>
        <taxon>Bacteria</taxon>
        <taxon>Bacillati</taxon>
        <taxon>Bacillota</taxon>
        <taxon>Bacilli</taxon>
        <taxon>Bacillales</taxon>
        <taxon>Bacillaceae</taxon>
        <taxon>Neobacillus</taxon>
    </lineage>
</organism>
<dbReference type="OrthoDB" id="2849039at2"/>
<comment type="caution">
    <text evidence="1">The sequence shown here is derived from an EMBL/GenBank/DDBJ whole genome shotgun (WGS) entry which is preliminary data.</text>
</comment>
<dbReference type="EMBL" id="QNQT01000001">
    <property type="protein sequence ID" value="RDU38843.1"/>
    <property type="molecule type" value="Genomic_DNA"/>
</dbReference>